<sequence length="112" mass="12208">MRTKLTIAFVALILAAPSVLAQAKQTITGTVTDSMCGAHHMMKNKTAAECTRECVKQGSDFALASNDKVYTLKGDKAQFDKYAGQTVKIKRDDCRLRACGRVHCAGEIIWQG</sequence>
<organism evidence="1">
    <name type="scientific">mine drainage metagenome</name>
    <dbReference type="NCBI Taxonomy" id="410659"/>
    <lineage>
        <taxon>unclassified sequences</taxon>
        <taxon>metagenomes</taxon>
        <taxon>ecological metagenomes</taxon>
    </lineage>
</organism>
<dbReference type="AlphaFoldDB" id="E6PXW3"/>
<proteinExistence type="predicted"/>
<dbReference type="EMBL" id="CABN01000050">
    <property type="protein sequence ID" value="CBH99772.1"/>
    <property type="molecule type" value="Genomic_DNA"/>
</dbReference>
<accession>E6PXW3</accession>
<evidence type="ECO:0000313" key="1">
    <source>
        <dbReference type="EMBL" id="CBH99772.1"/>
    </source>
</evidence>
<gene>
    <name evidence="1" type="ORF">CARN3_0723</name>
</gene>
<reference evidence="1" key="1">
    <citation type="submission" date="2009-10" db="EMBL/GenBank/DDBJ databases">
        <title>Diversity of trophic interactions inside an arsenic-rich microbial ecosystem.</title>
        <authorList>
            <person name="Bertin P.N."/>
            <person name="Heinrich-Salmeron A."/>
            <person name="Pelletier E."/>
            <person name="Goulhen-Chollet F."/>
            <person name="Arsene-Ploetze F."/>
            <person name="Gallien S."/>
            <person name="Calteau A."/>
            <person name="Vallenet D."/>
            <person name="Casiot C."/>
            <person name="Chane-Woon-Ming B."/>
            <person name="Giloteaux L."/>
            <person name="Barakat M."/>
            <person name="Bonnefoy V."/>
            <person name="Bruneel O."/>
            <person name="Chandler M."/>
            <person name="Cleiss J."/>
            <person name="Duran R."/>
            <person name="Elbaz-Poulichet F."/>
            <person name="Fonknechten N."/>
            <person name="Lauga B."/>
            <person name="Mornico D."/>
            <person name="Ortet P."/>
            <person name="Schaeffer C."/>
            <person name="Siguier P."/>
            <person name="Alexander Thil Smith A."/>
            <person name="Van Dorsselaer A."/>
            <person name="Weissenbach J."/>
            <person name="Medigue C."/>
            <person name="Le Paslier D."/>
        </authorList>
    </citation>
    <scope>NUCLEOTIDE SEQUENCE</scope>
</reference>
<comment type="caution">
    <text evidence="1">The sequence shown here is derived from an EMBL/GenBank/DDBJ whole genome shotgun (WGS) entry which is preliminary data.</text>
</comment>
<protein>
    <submittedName>
        <fullName evidence="1">Uncharacterized protein</fullName>
    </submittedName>
</protein>
<name>E6PXW3_9ZZZZ</name>